<dbReference type="Pfam" id="PF13731">
    <property type="entry name" value="WxL"/>
    <property type="match status" value="1"/>
</dbReference>
<dbReference type="Proteomes" id="UP000216797">
    <property type="component" value="Unassembled WGS sequence"/>
</dbReference>
<dbReference type="EMBL" id="LHUG01000003">
    <property type="protein sequence ID" value="PAB01539.1"/>
    <property type="molecule type" value="Genomic_DNA"/>
</dbReference>
<feature type="signal peptide" evidence="1">
    <location>
        <begin position="1"/>
        <end position="27"/>
    </location>
</feature>
<evidence type="ECO:0000313" key="4">
    <source>
        <dbReference type="Proteomes" id="UP000216797"/>
    </source>
</evidence>
<comment type="caution">
    <text evidence="3">The sequence shown here is derived from an EMBL/GenBank/DDBJ whole genome shotgun (WGS) entry which is preliminary data.</text>
</comment>
<keyword evidence="4" id="KW-1185">Reference proteome</keyword>
<evidence type="ECO:0000313" key="3">
    <source>
        <dbReference type="EMBL" id="PAB01539.1"/>
    </source>
</evidence>
<proteinExistence type="predicted"/>
<dbReference type="RefSeq" id="WP_095006091.1">
    <property type="nucleotide sequence ID" value="NZ_LHUG01000003.1"/>
</dbReference>
<protein>
    <recommendedName>
        <fullName evidence="2">WxL domain-containing protein</fullName>
    </recommendedName>
</protein>
<accession>A0A267HT49</accession>
<organism evidence="3 4">
    <name type="scientific">Enterococcus canintestini</name>
    <dbReference type="NCBI Taxonomy" id="317010"/>
    <lineage>
        <taxon>Bacteria</taxon>
        <taxon>Bacillati</taxon>
        <taxon>Bacillota</taxon>
        <taxon>Bacilli</taxon>
        <taxon>Lactobacillales</taxon>
        <taxon>Enterococcaceae</taxon>
        <taxon>Enterococcus</taxon>
    </lineage>
</organism>
<feature type="chain" id="PRO_5013193245" description="WxL domain-containing protein" evidence="1">
    <location>
        <begin position="28"/>
        <end position="243"/>
    </location>
</feature>
<gene>
    <name evidence="3" type="ORF">AKL21_03530</name>
</gene>
<evidence type="ECO:0000259" key="2">
    <source>
        <dbReference type="Pfam" id="PF13731"/>
    </source>
</evidence>
<sequence>MKNILKGLTVSSVALLALVGGSSSVFAADDTPIGIATSDQPAVGKSTAEFEVTAKDDNNNNGNGKLTLDKVPDLKFAGTSVKAIATGEVELKLPSDTATDGDEGRKLQVSDFRGDYSGWKLSASLGDFSANVNDKTDNHLKGVKLHLALSNKDVDGKTTSSVTPTAVDLEQGDNDGEVLLKADGDQQGGGENVFAVDTAKTTLTIPQDPNIKATTYQADITWTLANTLKAPDASNGTDTEANN</sequence>
<keyword evidence="1" id="KW-0732">Signal</keyword>
<feature type="domain" description="WxL" evidence="2">
    <location>
        <begin position="55"/>
        <end position="227"/>
    </location>
</feature>
<name>A0A267HT49_9ENTE</name>
<evidence type="ECO:0000256" key="1">
    <source>
        <dbReference type="SAM" id="SignalP"/>
    </source>
</evidence>
<dbReference type="AlphaFoldDB" id="A0A267HT49"/>
<dbReference type="InterPro" id="IPR027994">
    <property type="entry name" value="WxL_dom"/>
</dbReference>
<reference evidence="3 4" key="1">
    <citation type="submission" date="2015-08" db="EMBL/GenBank/DDBJ databases">
        <title>Enterococcus genome sequence.</title>
        <authorList>
            <person name="Acedo J.Z."/>
            <person name="Vederas J.C."/>
        </authorList>
    </citation>
    <scope>NUCLEOTIDE SEQUENCE [LARGE SCALE GENOMIC DNA]</scope>
    <source>
        <strain evidence="3 4">49</strain>
    </source>
</reference>